<gene>
    <name evidence="4" type="primary">CATR_1</name>
    <name evidence="4" type="ORF">CM83_99069</name>
</gene>
<evidence type="ECO:0000259" key="3">
    <source>
        <dbReference type="PROSITE" id="PS50222"/>
    </source>
</evidence>
<protein>
    <submittedName>
        <fullName evidence="4">Caltractin</fullName>
    </submittedName>
</protein>
<feature type="domain" description="EF-hand" evidence="3">
    <location>
        <begin position="250"/>
        <end position="285"/>
    </location>
</feature>
<dbReference type="CDD" id="cd00051">
    <property type="entry name" value="EFh"/>
    <property type="match status" value="1"/>
</dbReference>
<name>A0A0A9ZIZ1_LYGHE</name>
<dbReference type="InterPro" id="IPR050230">
    <property type="entry name" value="CALM/Myosin/TropC-like"/>
</dbReference>
<feature type="region of interest" description="Disordered" evidence="2">
    <location>
        <begin position="39"/>
        <end position="70"/>
    </location>
</feature>
<dbReference type="SMART" id="SM00054">
    <property type="entry name" value="EFh"/>
    <property type="match status" value="3"/>
</dbReference>
<dbReference type="Gene3D" id="1.10.238.10">
    <property type="entry name" value="EF-hand"/>
    <property type="match status" value="2"/>
</dbReference>
<dbReference type="PROSITE" id="PS50222">
    <property type="entry name" value="EF_HAND_2"/>
    <property type="match status" value="2"/>
</dbReference>
<feature type="compositionally biased region" description="Basic and acidic residues" evidence="2">
    <location>
        <begin position="14"/>
        <end position="25"/>
    </location>
</feature>
<accession>A0A0A9ZIZ1</accession>
<evidence type="ECO:0000256" key="2">
    <source>
        <dbReference type="SAM" id="MobiDB-lite"/>
    </source>
</evidence>
<dbReference type="AlphaFoldDB" id="A0A0A9ZIZ1"/>
<evidence type="ECO:0000313" key="5">
    <source>
        <dbReference type="EMBL" id="JAG64086.1"/>
    </source>
</evidence>
<dbReference type="SUPFAM" id="SSF47473">
    <property type="entry name" value="EF-hand"/>
    <property type="match status" value="1"/>
</dbReference>
<evidence type="ECO:0000313" key="4">
    <source>
        <dbReference type="EMBL" id="JAG43175.1"/>
    </source>
</evidence>
<dbReference type="PANTHER" id="PTHR23048">
    <property type="entry name" value="MYOSIN LIGHT CHAIN 1, 3"/>
    <property type="match status" value="1"/>
</dbReference>
<feature type="domain" description="EF-hand" evidence="3">
    <location>
        <begin position="286"/>
        <end position="321"/>
    </location>
</feature>
<feature type="region of interest" description="Disordered" evidence="2">
    <location>
        <begin position="1"/>
        <end position="25"/>
    </location>
</feature>
<reference evidence="4" key="1">
    <citation type="journal article" date="2014" name="PLoS ONE">
        <title>Transcriptome-Based Identification of ABC Transporters in the Western Tarnished Plant Bug Lygus hesperus.</title>
        <authorList>
            <person name="Hull J.J."/>
            <person name="Chaney K."/>
            <person name="Geib S.M."/>
            <person name="Fabrick J.A."/>
            <person name="Brent C.S."/>
            <person name="Walsh D."/>
            <person name="Lavine L.C."/>
        </authorList>
    </citation>
    <scope>NUCLEOTIDE SEQUENCE</scope>
</reference>
<sequence length="323" mass="37115">MDKFSEFMGASSKPDVRRVSLKEESKEVVDYHDAATTLGSASASSMSNARSDPSIVERKSSRQVDADTVSHDVHLRKAKLKRYLKHEGSTSTASSEMVGLVDFSTYRSAAIPIQHEDMAFDRTSMASAGLIEYRSSFEEREMKRERREQEAMKKSKQERKSSFGHVLVRPLRINLKSYQIEELKEAFNILENGMELIDISHISTIIRACGFEQNNEEIKEILEEIKPVNEGFLNLNELIRVFEIKLKRQDPLEDIRRAFKVFDWENAGVITLNNLKEISKCVGEELHEEEMKEMISAADKTHSGKVTMDNFVKLITRKDYFDY</sequence>
<dbReference type="GO" id="GO:0005509">
    <property type="term" value="F:calcium ion binding"/>
    <property type="evidence" value="ECO:0007669"/>
    <property type="project" value="InterPro"/>
</dbReference>
<organism evidence="4">
    <name type="scientific">Lygus hesperus</name>
    <name type="common">Western plant bug</name>
    <dbReference type="NCBI Taxonomy" id="30085"/>
    <lineage>
        <taxon>Eukaryota</taxon>
        <taxon>Metazoa</taxon>
        <taxon>Ecdysozoa</taxon>
        <taxon>Arthropoda</taxon>
        <taxon>Hexapoda</taxon>
        <taxon>Insecta</taxon>
        <taxon>Pterygota</taxon>
        <taxon>Neoptera</taxon>
        <taxon>Paraneoptera</taxon>
        <taxon>Hemiptera</taxon>
        <taxon>Heteroptera</taxon>
        <taxon>Panheteroptera</taxon>
        <taxon>Cimicomorpha</taxon>
        <taxon>Miridae</taxon>
        <taxon>Mirini</taxon>
        <taxon>Lygus</taxon>
    </lineage>
</organism>
<dbReference type="EMBL" id="GBRD01001735">
    <property type="protein sequence ID" value="JAG64086.1"/>
    <property type="molecule type" value="Transcribed_RNA"/>
</dbReference>
<evidence type="ECO:0000256" key="1">
    <source>
        <dbReference type="ARBA" id="ARBA00022737"/>
    </source>
</evidence>
<dbReference type="InterPro" id="IPR002048">
    <property type="entry name" value="EF_hand_dom"/>
</dbReference>
<feature type="compositionally biased region" description="Low complexity" evidence="2">
    <location>
        <begin position="39"/>
        <end position="54"/>
    </location>
</feature>
<dbReference type="PANTHER" id="PTHR23048:SF0">
    <property type="entry name" value="CALMODULIN LIKE 3"/>
    <property type="match status" value="1"/>
</dbReference>
<dbReference type="EMBL" id="GBHO01000429">
    <property type="protein sequence ID" value="JAG43175.1"/>
    <property type="molecule type" value="Transcribed_RNA"/>
</dbReference>
<reference evidence="5" key="3">
    <citation type="submission" date="2014-09" db="EMBL/GenBank/DDBJ databases">
        <authorList>
            <person name="Magalhaes I.L.F."/>
            <person name="Oliveira U."/>
            <person name="Santos F.R."/>
            <person name="Vidigal T.H.D.A."/>
            <person name="Brescovit A.D."/>
            <person name="Santos A.J."/>
        </authorList>
    </citation>
    <scope>NUCLEOTIDE SEQUENCE</scope>
</reference>
<feature type="compositionally biased region" description="Basic and acidic residues" evidence="2">
    <location>
        <begin position="55"/>
        <end position="70"/>
    </location>
</feature>
<dbReference type="InterPro" id="IPR011992">
    <property type="entry name" value="EF-hand-dom_pair"/>
</dbReference>
<keyword evidence="1" id="KW-0677">Repeat</keyword>
<dbReference type="GO" id="GO:0016460">
    <property type="term" value="C:myosin II complex"/>
    <property type="evidence" value="ECO:0007669"/>
    <property type="project" value="TreeGrafter"/>
</dbReference>
<dbReference type="FunFam" id="1.10.238.10:FF:000001">
    <property type="entry name" value="Calmodulin 1"/>
    <property type="match status" value="1"/>
</dbReference>
<proteinExistence type="predicted"/>
<reference evidence="4" key="2">
    <citation type="submission" date="2014-07" db="EMBL/GenBank/DDBJ databases">
        <authorList>
            <person name="Hull J."/>
        </authorList>
    </citation>
    <scope>NUCLEOTIDE SEQUENCE</scope>
</reference>
<dbReference type="Pfam" id="PF13499">
    <property type="entry name" value="EF-hand_7"/>
    <property type="match status" value="1"/>
</dbReference>